<dbReference type="PANTHER" id="PTHR47953:SF19">
    <property type="entry name" value="OS06G0641600 PROTEIN"/>
    <property type="match status" value="1"/>
</dbReference>
<keyword evidence="7" id="KW-1133">Transmembrane helix</keyword>
<dbReference type="InterPro" id="IPR036396">
    <property type="entry name" value="Cyt_P450_sf"/>
</dbReference>
<dbReference type="AlphaFoldDB" id="B9S9Q3"/>
<evidence type="ECO:0000256" key="6">
    <source>
        <dbReference type="ARBA" id="ARBA00022723"/>
    </source>
</evidence>
<organism evidence="13 14">
    <name type="scientific">Ricinus communis</name>
    <name type="common">Castor bean</name>
    <dbReference type="NCBI Taxonomy" id="3988"/>
    <lineage>
        <taxon>Eukaryota</taxon>
        <taxon>Viridiplantae</taxon>
        <taxon>Streptophyta</taxon>
        <taxon>Embryophyta</taxon>
        <taxon>Tracheophyta</taxon>
        <taxon>Spermatophyta</taxon>
        <taxon>Magnoliopsida</taxon>
        <taxon>eudicotyledons</taxon>
        <taxon>Gunneridae</taxon>
        <taxon>Pentapetalae</taxon>
        <taxon>rosids</taxon>
        <taxon>fabids</taxon>
        <taxon>Malpighiales</taxon>
        <taxon>Euphorbiaceae</taxon>
        <taxon>Acalyphoideae</taxon>
        <taxon>Acalypheae</taxon>
        <taxon>Ricinus</taxon>
    </lineage>
</organism>
<keyword evidence="11" id="KW-0472">Membrane</keyword>
<dbReference type="InParanoid" id="B9S9Q3"/>
<evidence type="ECO:0000313" key="13">
    <source>
        <dbReference type="EMBL" id="EEF39573.1"/>
    </source>
</evidence>
<gene>
    <name evidence="13" type="ORF">RCOM_0520770</name>
</gene>
<dbReference type="GO" id="GO:0016705">
    <property type="term" value="F:oxidoreductase activity, acting on paired donors, with incorporation or reduction of molecular oxygen"/>
    <property type="evidence" value="ECO:0007669"/>
    <property type="project" value="InterPro"/>
</dbReference>
<keyword evidence="10" id="KW-0503">Monooxygenase</keyword>
<dbReference type="SUPFAM" id="SSF48264">
    <property type="entry name" value="Cytochrome P450"/>
    <property type="match status" value="1"/>
</dbReference>
<dbReference type="Gene3D" id="1.10.630.10">
    <property type="entry name" value="Cytochrome P450"/>
    <property type="match status" value="1"/>
</dbReference>
<evidence type="ECO:0000256" key="11">
    <source>
        <dbReference type="ARBA" id="ARBA00023136"/>
    </source>
</evidence>
<keyword evidence="9" id="KW-0408">Iron</keyword>
<dbReference type="Pfam" id="PF00067">
    <property type="entry name" value="p450"/>
    <property type="match status" value="1"/>
</dbReference>
<evidence type="ECO:0000313" key="14">
    <source>
        <dbReference type="Proteomes" id="UP000008311"/>
    </source>
</evidence>
<evidence type="ECO:0000256" key="12">
    <source>
        <dbReference type="SAM" id="MobiDB-lite"/>
    </source>
</evidence>
<dbReference type="EMBL" id="EQ973899">
    <property type="protein sequence ID" value="EEF39573.1"/>
    <property type="molecule type" value="Genomic_DNA"/>
</dbReference>
<keyword evidence="5" id="KW-0812">Transmembrane</keyword>
<sequence>MFILLNITTKLGHIRCRQRDIINNSGMGGVRNAEESKTAGKGTSRENVTRREINGYEIPEKSKVIVNAWALGRDPNHWAEAEAFNPERFIGSSVDYKGNSFEYINIWCWKEDLPWHVVRHS</sequence>
<keyword evidence="6" id="KW-0479">Metal-binding</keyword>
<keyword evidence="14" id="KW-1185">Reference proteome</keyword>
<accession>B9S9Q3</accession>
<evidence type="ECO:0000256" key="5">
    <source>
        <dbReference type="ARBA" id="ARBA00022692"/>
    </source>
</evidence>
<dbReference type="GO" id="GO:0005506">
    <property type="term" value="F:iron ion binding"/>
    <property type="evidence" value="ECO:0007669"/>
    <property type="project" value="InterPro"/>
</dbReference>
<dbReference type="InterPro" id="IPR001128">
    <property type="entry name" value="Cyt_P450"/>
</dbReference>
<comment type="similarity">
    <text evidence="3">Belongs to the cytochrome P450 family.</text>
</comment>
<evidence type="ECO:0000256" key="7">
    <source>
        <dbReference type="ARBA" id="ARBA00022989"/>
    </source>
</evidence>
<evidence type="ECO:0000256" key="10">
    <source>
        <dbReference type="ARBA" id="ARBA00023033"/>
    </source>
</evidence>
<feature type="region of interest" description="Disordered" evidence="12">
    <location>
        <begin position="27"/>
        <end position="46"/>
    </location>
</feature>
<evidence type="ECO:0000256" key="9">
    <source>
        <dbReference type="ARBA" id="ARBA00023004"/>
    </source>
</evidence>
<keyword evidence="8" id="KW-0560">Oxidoreductase</keyword>
<feature type="compositionally biased region" description="Basic and acidic residues" evidence="12">
    <location>
        <begin position="32"/>
        <end position="46"/>
    </location>
</feature>
<comment type="subcellular location">
    <subcellularLocation>
        <location evidence="2">Membrane</location>
        <topology evidence="2">Single-pass membrane protein</topology>
    </subcellularLocation>
</comment>
<evidence type="ECO:0000256" key="3">
    <source>
        <dbReference type="ARBA" id="ARBA00010617"/>
    </source>
</evidence>
<dbReference type="GO" id="GO:0004497">
    <property type="term" value="F:monooxygenase activity"/>
    <property type="evidence" value="ECO:0007669"/>
    <property type="project" value="UniProtKB-KW"/>
</dbReference>
<reference evidence="14" key="1">
    <citation type="journal article" date="2010" name="Nat. Biotechnol.">
        <title>Draft genome sequence of the oilseed species Ricinus communis.</title>
        <authorList>
            <person name="Chan A.P."/>
            <person name="Crabtree J."/>
            <person name="Zhao Q."/>
            <person name="Lorenzi H."/>
            <person name="Orvis J."/>
            <person name="Puiu D."/>
            <person name="Melake-Berhan A."/>
            <person name="Jones K.M."/>
            <person name="Redman J."/>
            <person name="Chen G."/>
            <person name="Cahoon E.B."/>
            <person name="Gedil M."/>
            <person name="Stanke M."/>
            <person name="Haas B.J."/>
            <person name="Wortman J.R."/>
            <person name="Fraser-Liggett C.M."/>
            <person name="Ravel J."/>
            <person name="Rabinowicz P.D."/>
        </authorList>
    </citation>
    <scope>NUCLEOTIDE SEQUENCE [LARGE SCALE GENOMIC DNA]</scope>
    <source>
        <strain evidence="14">cv. Hale</strain>
    </source>
</reference>
<evidence type="ECO:0000256" key="8">
    <source>
        <dbReference type="ARBA" id="ARBA00023002"/>
    </source>
</evidence>
<proteinExistence type="inferred from homology"/>
<protein>
    <submittedName>
        <fullName evidence="13">Cytochrome P450, putative</fullName>
    </submittedName>
</protein>
<dbReference type="PANTHER" id="PTHR47953">
    <property type="entry name" value="OS08G0105600 PROTEIN"/>
    <property type="match status" value="1"/>
</dbReference>
<dbReference type="Proteomes" id="UP000008311">
    <property type="component" value="Unassembled WGS sequence"/>
</dbReference>
<name>B9S9Q3_RICCO</name>
<evidence type="ECO:0000256" key="2">
    <source>
        <dbReference type="ARBA" id="ARBA00004167"/>
    </source>
</evidence>
<dbReference type="eggNOG" id="KOG0156">
    <property type="taxonomic scope" value="Eukaryota"/>
</dbReference>
<keyword evidence="4" id="KW-0349">Heme</keyword>
<comment type="cofactor">
    <cofactor evidence="1">
        <name>heme</name>
        <dbReference type="ChEBI" id="CHEBI:30413"/>
    </cofactor>
</comment>
<evidence type="ECO:0000256" key="4">
    <source>
        <dbReference type="ARBA" id="ARBA00022617"/>
    </source>
</evidence>
<dbReference type="GO" id="GO:0020037">
    <property type="term" value="F:heme binding"/>
    <property type="evidence" value="ECO:0007669"/>
    <property type="project" value="InterPro"/>
</dbReference>
<dbReference type="InterPro" id="IPR052306">
    <property type="entry name" value="CYP450_71D"/>
</dbReference>
<dbReference type="GO" id="GO:0016020">
    <property type="term" value="C:membrane"/>
    <property type="evidence" value="ECO:0007669"/>
    <property type="project" value="UniProtKB-SubCell"/>
</dbReference>
<evidence type="ECO:0000256" key="1">
    <source>
        <dbReference type="ARBA" id="ARBA00001971"/>
    </source>
</evidence>